<evidence type="ECO:0000313" key="2">
    <source>
        <dbReference type="EMBL" id="KAA3452503.1"/>
    </source>
</evidence>
<keyword evidence="3" id="KW-1185">Reference proteome</keyword>
<dbReference type="InterPro" id="IPR041588">
    <property type="entry name" value="Integrase_H2C2"/>
</dbReference>
<dbReference type="EMBL" id="SMMG02000027">
    <property type="protein sequence ID" value="KAA3452503.1"/>
    <property type="molecule type" value="Genomic_DNA"/>
</dbReference>
<organism evidence="2 3">
    <name type="scientific">Gossypium australe</name>
    <dbReference type="NCBI Taxonomy" id="47621"/>
    <lineage>
        <taxon>Eukaryota</taxon>
        <taxon>Viridiplantae</taxon>
        <taxon>Streptophyta</taxon>
        <taxon>Embryophyta</taxon>
        <taxon>Tracheophyta</taxon>
        <taxon>Spermatophyta</taxon>
        <taxon>Magnoliopsida</taxon>
        <taxon>eudicotyledons</taxon>
        <taxon>Gunneridae</taxon>
        <taxon>Pentapetalae</taxon>
        <taxon>rosids</taxon>
        <taxon>malvids</taxon>
        <taxon>Malvales</taxon>
        <taxon>Malvaceae</taxon>
        <taxon>Malvoideae</taxon>
        <taxon>Gossypium</taxon>
    </lineage>
</organism>
<dbReference type="Proteomes" id="UP000325315">
    <property type="component" value="Unassembled WGS sequence"/>
</dbReference>
<feature type="domain" description="Integrase zinc-binding" evidence="1">
    <location>
        <begin position="63"/>
        <end position="111"/>
    </location>
</feature>
<proteinExistence type="predicted"/>
<accession>A0A5B6U5F7</accession>
<dbReference type="AlphaFoldDB" id="A0A5B6U5F7"/>
<dbReference type="OrthoDB" id="1000633at2759"/>
<evidence type="ECO:0000313" key="3">
    <source>
        <dbReference type="Proteomes" id="UP000325315"/>
    </source>
</evidence>
<protein>
    <submittedName>
        <fullName evidence="2">Polyprotein</fullName>
    </submittedName>
</protein>
<gene>
    <name evidence="2" type="ORF">EPI10_034447</name>
</gene>
<evidence type="ECO:0000259" key="1">
    <source>
        <dbReference type="Pfam" id="PF17921"/>
    </source>
</evidence>
<comment type="caution">
    <text evidence="2">The sequence shown here is derived from an EMBL/GenBank/DDBJ whole genome shotgun (WGS) entry which is preliminary data.</text>
</comment>
<sequence length="140" mass="16425">MGFAAISQPDNLLLERIQEGYSHDPTAKNFIKLANEGKTRRFWLQGDLLFTRGHRLYVPQYGNLRKEDMKECHDSRWVSHPGIHRAMALLEDRYYWPHMGDDVKTYETTCLISSYWVITTLAHFKTTMGDCTQGLYCWFA</sequence>
<dbReference type="Gene3D" id="1.10.340.70">
    <property type="match status" value="1"/>
</dbReference>
<name>A0A5B6U5F7_9ROSI</name>
<reference evidence="2" key="1">
    <citation type="submission" date="2019-08" db="EMBL/GenBank/DDBJ databases">
        <authorList>
            <person name="Liu F."/>
        </authorList>
    </citation>
    <scope>NUCLEOTIDE SEQUENCE [LARGE SCALE GENOMIC DNA]</scope>
    <source>
        <strain evidence="2">PA1801</strain>
        <tissue evidence="2">Leaf</tissue>
    </source>
</reference>
<dbReference type="Pfam" id="PF17921">
    <property type="entry name" value="Integrase_H2C2"/>
    <property type="match status" value="1"/>
</dbReference>